<protein>
    <submittedName>
        <fullName evidence="1">Uncharacterized protein</fullName>
    </submittedName>
</protein>
<dbReference type="EMBL" id="CAKMRJ010005523">
    <property type="protein sequence ID" value="CAH1446227.1"/>
    <property type="molecule type" value="Genomic_DNA"/>
</dbReference>
<dbReference type="AlphaFoldDB" id="A0AAU9P7J1"/>
<reference evidence="1 2" key="1">
    <citation type="submission" date="2022-01" db="EMBL/GenBank/DDBJ databases">
        <authorList>
            <person name="Xiong W."/>
            <person name="Schranz E."/>
        </authorList>
    </citation>
    <scope>NUCLEOTIDE SEQUENCE [LARGE SCALE GENOMIC DNA]</scope>
</reference>
<evidence type="ECO:0000313" key="1">
    <source>
        <dbReference type="EMBL" id="CAH1446227.1"/>
    </source>
</evidence>
<sequence length="112" mass="12745">MSMFCCIFMIHAFKSSIGLSMSMFCCIFRIRAFKSSIEWTFPSDHVVEKERDFKLMIEVNNLINSDSSIFLPVSIFSDERGSPGDIGVHPCIRLTPEILTLEIFAQITKTKA</sequence>
<comment type="caution">
    <text evidence="1">The sequence shown here is derived from an EMBL/GenBank/DDBJ whole genome shotgun (WGS) entry which is preliminary data.</text>
</comment>
<dbReference type="Proteomes" id="UP001157418">
    <property type="component" value="Unassembled WGS sequence"/>
</dbReference>
<accession>A0AAU9P7J1</accession>
<keyword evidence="2" id="KW-1185">Reference proteome</keyword>
<organism evidence="1 2">
    <name type="scientific">Lactuca virosa</name>
    <dbReference type="NCBI Taxonomy" id="75947"/>
    <lineage>
        <taxon>Eukaryota</taxon>
        <taxon>Viridiplantae</taxon>
        <taxon>Streptophyta</taxon>
        <taxon>Embryophyta</taxon>
        <taxon>Tracheophyta</taxon>
        <taxon>Spermatophyta</taxon>
        <taxon>Magnoliopsida</taxon>
        <taxon>eudicotyledons</taxon>
        <taxon>Gunneridae</taxon>
        <taxon>Pentapetalae</taxon>
        <taxon>asterids</taxon>
        <taxon>campanulids</taxon>
        <taxon>Asterales</taxon>
        <taxon>Asteraceae</taxon>
        <taxon>Cichorioideae</taxon>
        <taxon>Cichorieae</taxon>
        <taxon>Lactucinae</taxon>
        <taxon>Lactuca</taxon>
    </lineage>
</organism>
<gene>
    <name evidence="1" type="ORF">LVIROSA_LOCUS31937</name>
</gene>
<evidence type="ECO:0000313" key="2">
    <source>
        <dbReference type="Proteomes" id="UP001157418"/>
    </source>
</evidence>
<proteinExistence type="predicted"/>
<name>A0AAU9P7J1_9ASTR</name>